<evidence type="ECO:0000256" key="10">
    <source>
        <dbReference type="ARBA" id="ARBA00070242"/>
    </source>
</evidence>
<accession>A0A6J2Y5C3</accession>
<organism evidence="13 14">
    <name type="scientific">Sitophilus oryzae</name>
    <name type="common">Rice weevil</name>
    <name type="synonym">Curculio oryzae</name>
    <dbReference type="NCBI Taxonomy" id="7048"/>
    <lineage>
        <taxon>Eukaryota</taxon>
        <taxon>Metazoa</taxon>
        <taxon>Ecdysozoa</taxon>
        <taxon>Arthropoda</taxon>
        <taxon>Hexapoda</taxon>
        <taxon>Insecta</taxon>
        <taxon>Pterygota</taxon>
        <taxon>Neoptera</taxon>
        <taxon>Endopterygota</taxon>
        <taxon>Coleoptera</taxon>
        <taxon>Polyphaga</taxon>
        <taxon>Cucujiformia</taxon>
        <taxon>Curculionidae</taxon>
        <taxon>Dryophthorinae</taxon>
        <taxon>Sitophilus</taxon>
    </lineage>
</organism>
<feature type="chain" id="PRO_5026998571" description="Retinoid-inducible serine carboxypeptidase" evidence="12">
    <location>
        <begin position="19"/>
        <end position="457"/>
    </location>
</feature>
<dbReference type="AlphaFoldDB" id="A0A6J2Y5C3"/>
<keyword evidence="7" id="KW-0378">Hydrolase</keyword>
<comment type="similarity">
    <text evidence="2">Belongs to the peptidase S10 family.</text>
</comment>
<evidence type="ECO:0000256" key="5">
    <source>
        <dbReference type="ARBA" id="ARBA00022670"/>
    </source>
</evidence>
<dbReference type="PRINTS" id="PR00724">
    <property type="entry name" value="CRBOXYPTASEC"/>
</dbReference>
<dbReference type="KEGG" id="soy:115883916"/>
<dbReference type="GO" id="GO:0005576">
    <property type="term" value="C:extracellular region"/>
    <property type="evidence" value="ECO:0007669"/>
    <property type="project" value="UniProtKB-SubCell"/>
</dbReference>
<dbReference type="SUPFAM" id="SSF53474">
    <property type="entry name" value="alpha/beta-Hydrolases"/>
    <property type="match status" value="1"/>
</dbReference>
<evidence type="ECO:0000313" key="14">
    <source>
        <dbReference type="RefSeq" id="XP_030758204.1"/>
    </source>
</evidence>
<evidence type="ECO:0000256" key="12">
    <source>
        <dbReference type="SAM" id="SignalP"/>
    </source>
</evidence>
<evidence type="ECO:0000256" key="9">
    <source>
        <dbReference type="ARBA" id="ARBA00055847"/>
    </source>
</evidence>
<evidence type="ECO:0000256" key="4">
    <source>
        <dbReference type="ARBA" id="ARBA00022645"/>
    </source>
</evidence>
<keyword evidence="13" id="KW-1185">Reference proteome</keyword>
<dbReference type="InterPro" id="IPR001563">
    <property type="entry name" value="Peptidase_S10"/>
</dbReference>
<dbReference type="InParanoid" id="A0A6J2Y5C3"/>
<dbReference type="InterPro" id="IPR029058">
    <property type="entry name" value="AB_hydrolase_fold"/>
</dbReference>
<comment type="function">
    <text evidence="9">May be involved in vascular wall and kidney homeostasis.</text>
</comment>
<name>A0A6J2Y5C3_SITOR</name>
<reference evidence="14" key="1">
    <citation type="submission" date="2025-08" db="UniProtKB">
        <authorList>
            <consortium name="RefSeq"/>
        </authorList>
    </citation>
    <scope>IDENTIFICATION</scope>
    <source>
        <tissue evidence="14">Gonads</tissue>
    </source>
</reference>
<dbReference type="OrthoDB" id="443318at2759"/>
<keyword evidence="4" id="KW-0121">Carboxypeptidase</keyword>
<evidence type="ECO:0000313" key="13">
    <source>
        <dbReference type="Proteomes" id="UP000504635"/>
    </source>
</evidence>
<dbReference type="PANTHER" id="PTHR11802">
    <property type="entry name" value="SERINE PROTEASE FAMILY S10 SERINE CARBOXYPEPTIDASE"/>
    <property type="match status" value="1"/>
</dbReference>
<dbReference type="Pfam" id="PF00450">
    <property type="entry name" value="Peptidase_S10"/>
    <property type="match status" value="1"/>
</dbReference>
<feature type="signal peptide" evidence="12">
    <location>
        <begin position="1"/>
        <end position="18"/>
    </location>
</feature>
<keyword evidence="5" id="KW-0645">Protease</keyword>
<proteinExistence type="inferred from homology"/>
<evidence type="ECO:0000256" key="3">
    <source>
        <dbReference type="ARBA" id="ARBA00022525"/>
    </source>
</evidence>
<dbReference type="PANTHER" id="PTHR11802:SF3">
    <property type="entry name" value="RETINOID-INDUCIBLE SERINE CARBOXYPEPTIDASE"/>
    <property type="match status" value="1"/>
</dbReference>
<dbReference type="GO" id="GO:0004185">
    <property type="term" value="F:serine-type carboxypeptidase activity"/>
    <property type="evidence" value="ECO:0007669"/>
    <property type="project" value="InterPro"/>
</dbReference>
<dbReference type="FunFam" id="3.40.50.1820:FF:000075">
    <property type="entry name" value="Carboxypeptidase"/>
    <property type="match status" value="1"/>
</dbReference>
<keyword evidence="8" id="KW-0325">Glycoprotein</keyword>
<gene>
    <name evidence="14" type="primary">LOC115883916</name>
</gene>
<evidence type="ECO:0000256" key="1">
    <source>
        <dbReference type="ARBA" id="ARBA00004613"/>
    </source>
</evidence>
<comment type="subcellular location">
    <subcellularLocation>
        <location evidence="1">Secreted</location>
    </subcellularLocation>
</comment>
<evidence type="ECO:0000256" key="6">
    <source>
        <dbReference type="ARBA" id="ARBA00022729"/>
    </source>
</evidence>
<dbReference type="Gene3D" id="3.40.50.1820">
    <property type="entry name" value="alpha/beta hydrolase"/>
    <property type="match status" value="1"/>
</dbReference>
<keyword evidence="6 12" id="KW-0732">Signal</keyword>
<evidence type="ECO:0000256" key="2">
    <source>
        <dbReference type="ARBA" id="ARBA00009431"/>
    </source>
</evidence>
<dbReference type="GO" id="GO:0006508">
    <property type="term" value="P:proteolysis"/>
    <property type="evidence" value="ECO:0007669"/>
    <property type="project" value="UniProtKB-KW"/>
</dbReference>
<keyword evidence="3" id="KW-0964">Secreted</keyword>
<dbReference type="Proteomes" id="UP000504635">
    <property type="component" value="Unplaced"/>
</dbReference>
<evidence type="ECO:0000256" key="7">
    <source>
        <dbReference type="ARBA" id="ARBA00022801"/>
    </source>
</evidence>
<dbReference type="GeneID" id="115883916"/>
<dbReference type="RefSeq" id="XP_030758204.1">
    <property type="nucleotide sequence ID" value="XM_030902344.1"/>
</dbReference>
<evidence type="ECO:0000256" key="8">
    <source>
        <dbReference type="ARBA" id="ARBA00023180"/>
    </source>
</evidence>
<protein>
    <recommendedName>
        <fullName evidence="10">Retinoid-inducible serine carboxypeptidase</fullName>
    </recommendedName>
    <alternativeName>
        <fullName evidence="11">Serine carboxypeptidase 1</fullName>
    </alternativeName>
</protein>
<sequence length="457" mass="52295">MVLKYCVFLFLCIVLAKGKAGFGQGRQNWGFVPINEKSHMFWWLYYTSSTGEYIQKPLVIWLQGGPGGSSTGIGNFLEIGPLNVDLEEREADWTKHVNVLFVDNPVGTGFSYVSDSDIDYFAKNNSVIAQDFLIFLKRFFHENPEFQYTPTYIFGQSYGGKMATDIGLLLYQESKLGNILCNLKGIALGGPWISPIDSISYWHSYLYNLGFIDYEGSEQLKNMTDFIRGVLSTGDYTKATLYNRVVQYTVNLLTTVDFHNIMTKQVKQSSVLLNSSWLPIPIDIESVGDSMPDDFFQNFDNIKKYKGIKSSKPENLYRLMNGPVRDALNITTEHRWGDQRRLVHSALYLDNMKPVTDVVERLLNETDLEISVCNGQLDLIVNTPGTLKWVNSLKWNNKNQWTLADRTPIILENVYEGYQKRYGKLNFYWVHRAGHMVPTGNPQTMLYILKQIIGIDD</sequence>
<evidence type="ECO:0000256" key="11">
    <source>
        <dbReference type="ARBA" id="ARBA00077736"/>
    </source>
</evidence>